<dbReference type="InterPro" id="IPR029016">
    <property type="entry name" value="GAF-like_dom_sf"/>
</dbReference>
<dbReference type="AlphaFoldDB" id="A0A7X0VW20"/>
<evidence type="ECO:0000256" key="6">
    <source>
        <dbReference type="ARBA" id="ARBA00022553"/>
    </source>
</evidence>
<dbReference type="RefSeq" id="WP_185129645.1">
    <property type="nucleotide sequence ID" value="NZ_JACJVO010000016.1"/>
</dbReference>
<dbReference type="EC" id="2.7.13.3" evidence="4"/>
<evidence type="ECO:0000256" key="3">
    <source>
        <dbReference type="ARBA" id="ARBA00006402"/>
    </source>
</evidence>
<dbReference type="Pfam" id="PF12729">
    <property type="entry name" value="4HB_MCP_1"/>
    <property type="match status" value="1"/>
</dbReference>
<dbReference type="CDD" id="cd16922">
    <property type="entry name" value="HATPase_EvgS-ArcB-TorS-like"/>
    <property type="match status" value="1"/>
</dbReference>
<evidence type="ECO:0000256" key="9">
    <source>
        <dbReference type="ARBA" id="ARBA00022777"/>
    </source>
</evidence>
<keyword evidence="5" id="KW-1003">Cell membrane</keyword>
<protein>
    <recommendedName>
        <fullName evidence="13">Circadian input-output histidine kinase CikA</fullName>
        <ecNumber evidence="4">2.7.13.3</ecNumber>
    </recommendedName>
</protein>
<name>A0A7X0VW20_9BACL</name>
<dbReference type="InterPro" id="IPR003661">
    <property type="entry name" value="HisK_dim/P_dom"/>
</dbReference>
<feature type="domain" description="Response regulatory" evidence="19">
    <location>
        <begin position="857"/>
        <end position="974"/>
    </location>
</feature>
<dbReference type="PROSITE" id="PS50885">
    <property type="entry name" value="HAMP"/>
    <property type="match status" value="1"/>
</dbReference>
<dbReference type="SMART" id="SM00448">
    <property type="entry name" value="REC"/>
    <property type="match status" value="1"/>
</dbReference>
<evidence type="ECO:0000256" key="7">
    <source>
        <dbReference type="ARBA" id="ARBA00022679"/>
    </source>
</evidence>
<feature type="modified residue" description="4-aspartylphosphate" evidence="14">
    <location>
        <position position="907"/>
    </location>
</feature>
<reference evidence="21 22" key="1">
    <citation type="submission" date="2020-08" db="EMBL/GenBank/DDBJ databases">
        <title>Cohnella phylogeny.</title>
        <authorList>
            <person name="Dunlap C."/>
        </authorList>
    </citation>
    <scope>NUCLEOTIDE SEQUENCE [LARGE SCALE GENOMIC DNA]</scope>
    <source>
        <strain evidence="21 22">CBP 2801</strain>
    </source>
</reference>
<evidence type="ECO:0000256" key="16">
    <source>
        <dbReference type="SAM" id="MobiDB-lite"/>
    </source>
</evidence>
<dbReference type="SMART" id="SM00388">
    <property type="entry name" value="HisKA"/>
    <property type="match status" value="1"/>
</dbReference>
<gene>
    <name evidence="21" type="ORF">H7C18_13735</name>
</gene>
<dbReference type="Gene3D" id="3.30.565.10">
    <property type="entry name" value="Histidine kinase-like ATPase, C-terminal domain"/>
    <property type="match status" value="1"/>
</dbReference>
<comment type="caution">
    <text evidence="21">The sequence shown here is derived from an EMBL/GenBank/DDBJ whole genome shotgun (WGS) entry which is preliminary data.</text>
</comment>
<comment type="similarity">
    <text evidence="3">In the N-terminal section; belongs to the phytochrome family.</text>
</comment>
<evidence type="ECO:0000256" key="1">
    <source>
        <dbReference type="ARBA" id="ARBA00000085"/>
    </source>
</evidence>
<evidence type="ECO:0000256" key="17">
    <source>
        <dbReference type="SAM" id="Phobius"/>
    </source>
</evidence>
<dbReference type="PANTHER" id="PTHR45339:SF1">
    <property type="entry name" value="HYBRID SIGNAL TRANSDUCTION HISTIDINE KINASE J"/>
    <property type="match status" value="1"/>
</dbReference>
<dbReference type="SMART" id="SM00387">
    <property type="entry name" value="HATPase_c"/>
    <property type="match status" value="1"/>
</dbReference>
<accession>A0A7X0VW20</accession>
<keyword evidence="9" id="KW-0418">Kinase</keyword>
<keyword evidence="15" id="KW-0175">Coiled coil</keyword>
<dbReference type="SUPFAM" id="SSF55874">
    <property type="entry name" value="ATPase domain of HSP90 chaperone/DNA topoisomerase II/histidine kinase"/>
    <property type="match status" value="1"/>
</dbReference>
<dbReference type="Proteomes" id="UP000564644">
    <property type="component" value="Unassembled WGS sequence"/>
</dbReference>
<feature type="transmembrane region" description="Helical" evidence="17">
    <location>
        <begin position="184"/>
        <end position="204"/>
    </location>
</feature>
<evidence type="ECO:0000256" key="15">
    <source>
        <dbReference type="SAM" id="Coils"/>
    </source>
</evidence>
<keyword evidence="8" id="KW-0547">Nucleotide-binding</keyword>
<dbReference type="Gene3D" id="1.10.287.130">
    <property type="match status" value="1"/>
</dbReference>
<dbReference type="Pfam" id="PF02518">
    <property type="entry name" value="HATPase_c"/>
    <property type="match status" value="1"/>
</dbReference>
<keyword evidence="11" id="KW-0902">Two-component regulatory system</keyword>
<dbReference type="PRINTS" id="PR00344">
    <property type="entry name" value="BCTRLSENSOR"/>
</dbReference>
<evidence type="ECO:0000256" key="12">
    <source>
        <dbReference type="ARBA" id="ARBA00023136"/>
    </source>
</evidence>
<evidence type="ECO:0000256" key="4">
    <source>
        <dbReference type="ARBA" id="ARBA00012438"/>
    </source>
</evidence>
<evidence type="ECO:0000259" key="19">
    <source>
        <dbReference type="PROSITE" id="PS50110"/>
    </source>
</evidence>
<comment type="catalytic activity">
    <reaction evidence="1">
        <text>ATP + protein L-histidine = ADP + protein N-phospho-L-histidine.</text>
        <dbReference type="EC" id="2.7.13.3"/>
    </reaction>
</comment>
<dbReference type="InterPro" id="IPR001789">
    <property type="entry name" value="Sig_transdc_resp-reg_receiver"/>
</dbReference>
<keyword evidence="10" id="KW-0067">ATP-binding</keyword>
<comment type="subcellular location">
    <subcellularLocation>
        <location evidence="2">Cell membrane</location>
        <topology evidence="2">Multi-pass membrane protein</topology>
    </subcellularLocation>
</comment>
<keyword evidence="17" id="KW-0812">Transmembrane</keyword>
<proteinExistence type="inferred from homology"/>
<evidence type="ECO:0000256" key="8">
    <source>
        <dbReference type="ARBA" id="ARBA00022741"/>
    </source>
</evidence>
<dbReference type="Pfam" id="PF13185">
    <property type="entry name" value="GAF_2"/>
    <property type="match status" value="1"/>
</dbReference>
<evidence type="ECO:0000259" key="18">
    <source>
        <dbReference type="PROSITE" id="PS50109"/>
    </source>
</evidence>
<dbReference type="InterPro" id="IPR003660">
    <property type="entry name" value="HAMP_dom"/>
</dbReference>
<dbReference type="InterPro" id="IPR047347">
    <property type="entry name" value="YvaQ-like_sensor"/>
</dbReference>
<dbReference type="Gene3D" id="6.10.340.10">
    <property type="match status" value="1"/>
</dbReference>
<keyword evidence="17" id="KW-1133">Transmembrane helix</keyword>
<evidence type="ECO:0000256" key="11">
    <source>
        <dbReference type="ARBA" id="ARBA00023012"/>
    </source>
</evidence>
<dbReference type="PANTHER" id="PTHR45339">
    <property type="entry name" value="HYBRID SIGNAL TRANSDUCTION HISTIDINE KINASE J"/>
    <property type="match status" value="1"/>
</dbReference>
<feature type="transmembrane region" description="Helical" evidence="17">
    <location>
        <begin position="6"/>
        <end position="26"/>
    </location>
</feature>
<evidence type="ECO:0000313" key="22">
    <source>
        <dbReference type="Proteomes" id="UP000564644"/>
    </source>
</evidence>
<dbReference type="InterPro" id="IPR005467">
    <property type="entry name" value="His_kinase_dom"/>
</dbReference>
<keyword evidence="22" id="KW-1185">Reference proteome</keyword>
<evidence type="ECO:0000256" key="13">
    <source>
        <dbReference type="ARBA" id="ARBA00074306"/>
    </source>
</evidence>
<dbReference type="InterPro" id="IPR003018">
    <property type="entry name" value="GAF"/>
</dbReference>
<dbReference type="Gene3D" id="3.30.450.40">
    <property type="match status" value="1"/>
</dbReference>
<dbReference type="PROSITE" id="PS50109">
    <property type="entry name" value="HIS_KIN"/>
    <property type="match status" value="1"/>
</dbReference>
<dbReference type="GO" id="GO:0005886">
    <property type="term" value="C:plasma membrane"/>
    <property type="evidence" value="ECO:0007669"/>
    <property type="project" value="UniProtKB-SubCell"/>
</dbReference>
<dbReference type="CDD" id="cd00082">
    <property type="entry name" value="HisKA"/>
    <property type="match status" value="1"/>
</dbReference>
<dbReference type="CDD" id="cd06225">
    <property type="entry name" value="HAMP"/>
    <property type="match status" value="1"/>
</dbReference>
<feature type="domain" description="Histidine kinase" evidence="18">
    <location>
        <begin position="551"/>
        <end position="783"/>
    </location>
</feature>
<dbReference type="Pfam" id="PF00512">
    <property type="entry name" value="HisKA"/>
    <property type="match status" value="1"/>
</dbReference>
<feature type="coiled-coil region" evidence="15">
    <location>
        <begin position="440"/>
        <end position="534"/>
    </location>
</feature>
<evidence type="ECO:0000313" key="21">
    <source>
        <dbReference type="EMBL" id="MBB6731977.1"/>
    </source>
</evidence>
<dbReference type="FunFam" id="3.30.565.10:FF:000010">
    <property type="entry name" value="Sensor histidine kinase RcsC"/>
    <property type="match status" value="1"/>
</dbReference>
<keyword evidence="12 17" id="KW-0472">Membrane</keyword>
<keyword evidence="6 14" id="KW-0597">Phosphoprotein</keyword>
<evidence type="ECO:0000256" key="2">
    <source>
        <dbReference type="ARBA" id="ARBA00004651"/>
    </source>
</evidence>
<evidence type="ECO:0000259" key="20">
    <source>
        <dbReference type="PROSITE" id="PS50885"/>
    </source>
</evidence>
<dbReference type="InterPro" id="IPR036097">
    <property type="entry name" value="HisK_dim/P_sf"/>
</dbReference>
<evidence type="ECO:0000256" key="5">
    <source>
        <dbReference type="ARBA" id="ARBA00022475"/>
    </source>
</evidence>
<sequence length="976" mass="108748">MKIKTRLMLGFIILLALMAGITTFGYDRLSRMNDRMNQFYGDRFAKVLGVIDLRGAVNSAGRSVEDVLSASKGESADKEDMDRQIDEIKEKLKTLSAIRFDPQEQLLLDQVSRDSESYVGFLERFSSLAAEGKNQEASELNNGAGRTSQDNIVGSLDAMVTFEQKMMEQEVAQTREMYAGSIRWVAVLTVIGLFLGLGVILWVFPNITSGLNLLTLMARKFSQGRLKGFRRLEIKATDELGELARVFQQIALDLQEKNEREAQYNRSKEQRAWIDSQTARTAELLRDVSDLKAVSQSFIEGFSPVLGAAYGALYLLDNGGNSMPGRLYRYGTYAYSGSERTAGGQATIEIGEGLVGQCALNGEPMTVEPLPPDYMPIRSGLGETEPVQLYLQPVKADGRTIGIVELAYLAPIGELQRELLERISEKFAYIVMNIQSRYRVEELLRESQSMTEELQAQSEELITQQEELRETNEKLELHAERLKRSEERLQRQQEELEHTNQELTVKTLALEEQNRQSERKNHEIASANAELERRAMQLSLASRYKSEFLANMSHELRTPLNSLIILSQFLTDNSEGNLTDKQLEYVSTIHSSGNDLLKMIDEILDLAKVDAGRMDIYAEQMLVEDITTDLEHVYRSIAEKKGVAFELDIDPEAPRILTTDGHRLKQILRNLLSNAVKFTSEGSIALRVKPGTEETASPGGEKKGEPLVVFEVEDTGIGIPKDKREIVFEAFRQADGTTSRKFGGTGLGLTISRELARLLGGRIELDSEPGRGSRFSLLLPVRCPKTDSLPDDGSPFAGGPPPSSFGDEISAAAQEPPGLAPPESPLPVVEPQAPQSEPEKRFPSAKPRSESPLAGKTILLVDDDPRNVFSLTSLLNHYQIEVVPAENGREALERLEDHPGIDLVLMDIMMPEMDGFEAMTLIRSNPKWRSLPVIALTAKAMKEDRDKSMRAGASDYLAKPVMVDQLLSLLKVWLSR</sequence>
<evidence type="ECO:0000256" key="14">
    <source>
        <dbReference type="PROSITE-ProRule" id="PRU00169"/>
    </source>
</evidence>
<dbReference type="SUPFAM" id="SSF52172">
    <property type="entry name" value="CheY-like"/>
    <property type="match status" value="1"/>
</dbReference>
<dbReference type="CDD" id="cd17546">
    <property type="entry name" value="REC_hyHK_CKI1_RcsC-like"/>
    <property type="match status" value="1"/>
</dbReference>
<dbReference type="InterPro" id="IPR003594">
    <property type="entry name" value="HATPase_dom"/>
</dbReference>
<dbReference type="SUPFAM" id="SSF47384">
    <property type="entry name" value="Homodimeric domain of signal transducing histidine kinase"/>
    <property type="match status" value="1"/>
</dbReference>
<keyword evidence="7" id="KW-0808">Transferase</keyword>
<dbReference type="Pfam" id="PF00072">
    <property type="entry name" value="Response_reg"/>
    <property type="match status" value="1"/>
</dbReference>
<feature type="region of interest" description="Disordered" evidence="16">
    <location>
        <begin position="786"/>
        <end position="851"/>
    </location>
</feature>
<dbReference type="InterPro" id="IPR011006">
    <property type="entry name" value="CheY-like_superfamily"/>
</dbReference>
<evidence type="ECO:0000256" key="10">
    <source>
        <dbReference type="ARBA" id="ARBA00022840"/>
    </source>
</evidence>
<dbReference type="SUPFAM" id="SSF55781">
    <property type="entry name" value="GAF domain-like"/>
    <property type="match status" value="1"/>
</dbReference>
<dbReference type="CDD" id="cd19411">
    <property type="entry name" value="MCP2201-like_sensor"/>
    <property type="match status" value="1"/>
</dbReference>
<organism evidence="21 22">
    <name type="scientific">Cohnella zeiphila</name>
    <dbReference type="NCBI Taxonomy" id="2761120"/>
    <lineage>
        <taxon>Bacteria</taxon>
        <taxon>Bacillati</taxon>
        <taxon>Bacillota</taxon>
        <taxon>Bacilli</taxon>
        <taxon>Bacillales</taxon>
        <taxon>Paenibacillaceae</taxon>
        <taxon>Cohnella</taxon>
    </lineage>
</organism>
<dbReference type="InterPro" id="IPR036890">
    <property type="entry name" value="HATPase_C_sf"/>
</dbReference>
<dbReference type="GO" id="GO:0005524">
    <property type="term" value="F:ATP binding"/>
    <property type="evidence" value="ECO:0007669"/>
    <property type="project" value="UniProtKB-KW"/>
</dbReference>
<dbReference type="PROSITE" id="PS50110">
    <property type="entry name" value="RESPONSE_REGULATORY"/>
    <property type="match status" value="1"/>
</dbReference>
<dbReference type="EMBL" id="JACJVO010000016">
    <property type="protein sequence ID" value="MBB6731977.1"/>
    <property type="molecule type" value="Genomic_DNA"/>
</dbReference>
<dbReference type="GO" id="GO:0000155">
    <property type="term" value="F:phosphorelay sensor kinase activity"/>
    <property type="evidence" value="ECO:0007669"/>
    <property type="project" value="InterPro"/>
</dbReference>
<feature type="domain" description="HAMP" evidence="20">
    <location>
        <begin position="206"/>
        <end position="259"/>
    </location>
</feature>
<dbReference type="InterPro" id="IPR024478">
    <property type="entry name" value="HlyB_4HB_MCP"/>
</dbReference>
<dbReference type="Gene3D" id="3.40.50.2300">
    <property type="match status" value="1"/>
</dbReference>
<dbReference type="InterPro" id="IPR004358">
    <property type="entry name" value="Sig_transdc_His_kin-like_C"/>
</dbReference>